<dbReference type="GO" id="GO:0040027">
    <property type="term" value="P:negative regulation of vulval development"/>
    <property type="evidence" value="ECO:0007669"/>
    <property type="project" value="InterPro"/>
</dbReference>
<feature type="domain" description="Lin-15A/B-like" evidence="1">
    <location>
        <begin position="1"/>
        <end position="90"/>
    </location>
</feature>
<dbReference type="EMBL" id="PDUG01000005">
    <property type="protein sequence ID" value="PIC29509.1"/>
    <property type="molecule type" value="Genomic_DNA"/>
</dbReference>
<dbReference type="AlphaFoldDB" id="A0A2G5TQC1"/>
<dbReference type="STRING" id="1611254.A0A2G5TQC1"/>
<sequence>MVIMVGCILRGTHSVDQAKSYLANNRGLTCYSHCKESIDTIFEYLGIKNLEGFSKCSTQKMDGLMDIVKNIIPNFTIDQFLHTFHLLFVKKLTFPV</sequence>
<gene>
    <name evidence="2" type="primary">Cnig_chr_V.g21064</name>
    <name evidence="2" type="ORF">B9Z55_021064</name>
</gene>
<proteinExistence type="predicted"/>
<dbReference type="Pfam" id="PF25375">
    <property type="entry name" value="Lin-15B"/>
    <property type="match status" value="1"/>
</dbReference>
<dbReference type="OrthoDB" id="10673464at2759"/>
<evidence type="ECO:0000313" key="2">
    <source>
        <dbReference type="EMBL" id="PIC29509.1"/>
    </source>
</evidence>
<name>A0A2G5TQC1_9PELO</name>
<protein>
    <recommendedName>
        <fullName evidence="1">Lin-15A/B-like domain-containing protein</fullName>
    </recommendedName>
</protein>
<keyword evidence="3" id="KW-1185">Reference proteome</keyword>
<reference evidence="3" key="1">
    <citation type="submission" date="2017-10" db="EMBL/GenBank/DDBJ databases">
        <title>Rapid genome shrinkage in a self-fertile nematode reveals novel sperm competition proteins.</title>
        <authorList>
            <person name="Yin D."/>
            <person name="Schwarz E.M."/>
            <person name="Thomas C.G."/>
            <person name="Felde R.L."/>
            <person name="Korf I.F."/>
            <person name="Cutter A.D."/>
            <person name="Schartner C.M."/>
            <person name="Ralston E.J."/>
            <person name="Meyer B.J."/>
            <person name="Haag E.S."/>
        </authorList>
    </citation>
    <scope>NUCLEOTIDE SEQUENCE [LARGE SCALE GENOMIC DNA]</scope>
    <source>
        <strain evidence="3">JU1422</strain>
    </source>
</reference>
<dbReference type="InterPro" id="IPR040129">
    <property type="entry name" value="Lin-15B-like"/>
</dbReference>
<dbReference type="InterPro" id="IPR057432">
    <property type="entry name" value="Lin-15A/B-like_dom"/>
</dbReference>
<accession>A0A2G5TQC1</accession>
<evidence type="ECO:0000313" key="3">
    <source>
        <dbReference type="Proteomes" id="UP000230233"/>
    </source>
</evidence>
<dbReference type="Proteomes" id="UP000230233">
    <property type="component" value="Chromosome V"/>
</dbReference>
<comment type="caution">
    <text evidence="2">The sequence shown here is derived from an EMBL/GenBank/DDBJ whole genome shotgun (WGS) entry which is preliminary data.</text>
</comment>
<dbReference type="PANTHER" id="PTHR22716">
    <property type="entry name" value="ETS CLASS TRANSCRIPTION FACTOR-RELATED-RELATED"/>
    <property type="match status" value="1"/>
</dbReference>
<organism evidence="2 3">
    <name type="scientific">Caenorhabditis nigoni</name>
    <dbReference type="NCBI Taxonomy" id="1611254"/>
    <lineage>
        <taxon>Eukaryota</taxon>
        <taxon>Metazoa</taxon>
        <taxon>Ecdysozoa</taxon>
        <taxon>Nematoda</taxon>
        <taxon>Chromadorea</taxon>
        <taxon>Rhabditida</taxon>
        <taxon>Rhabditina</taxon>
        <taxon>Rhabditomorpha</taxon>
        <taxon>Rhabditoidea</taxon>
        <taxon>Rhabditidae</taxon>
        <taxon>Peloderinae</taxon>
        <taxon>Caenorhabditis</taxon>
    </lineage>
</organism>
<dbReference type="PANTHER" id="PTHR22716:SF1">
    <property type="entry name" value="ETS CLASS TRANSCRIPTION FACTOR-RELATED"/>
    <property type="match status" value="1"/>
</dbReference>
<evidence type="ECO:0000259" key="1">
    <source>
        <dbReference type="Pfam" id="PF25375"/>
    </source>
</evidence>